<organism evidence="1 2">
    <name type="scientific">Saguinus oedipus</name>
    <name type="common">Cotton-top tamarin</name>
    <name type="synonym">Oedipomidas oedipus</name>
    <dbReference type="NCBI Taxonomy" id="9490"/>
    <lineage>
        <taxon>Eukaryota</taxon>
        <taxon>Metazoa</taxon>
        <taxon>Chordata</taxon>
        <taxon>Craniata</taxon>
        <taxon>Vertebrata</taxon>
        <taxon>Euteleostomi</taxon>
        <taxon>Mammalia</taxon>
        <taxon>Eutheria</taxon>
        <taxon>Euarchontoglires</taxon>
        <taxon>Primates</taxon>
        <taxon>Haplorrhini</taxon>
        <taxon>Platyrrhini</taxon>
        <taxon>Cebidae</taxon>
        <taxon>Callitrichinae</taxon>
        <taxon>Saguinus</taxon>
    </lineage>
</organism>
<keyword evidence="2" id="KW-1185">Reference proteome</keyword>
<comment type="caution">
    <text evidence="1">The sequence shown here is derived from an EMBL/GenBank/DDBJ whole genome shotgun (WGS) entry which is preliminary data.</text>
</comment>
<evidence type="ECO:0000313" key="2">
    <source>
        <dbReference type="Proteomes" id="UP001266305"/>
    </source>
</evidence>
<accession>A0ABQ9WEL4</accession>
<dbReference type="Proteomes" id="UP001266305">
    <property type="component" value="Unassembled WGS sequence"/>
</dbReference>
<gene>
    <name evidence="1" type="ORF">P7K49_001478</name>
</gene>
<evidence type="ECO:0000313" key="1">
    <source>
        <dbReference type="EMBL" id="KAK2120092.1"/>
    </source>
</evidence>
<reference evidence="1 2" key="1">
    <citation type="submission" date="2023-05" db="EMBL/GenBank/DDBJ databases">
        <title>B98-5 Cell Line De Novo Hybrid Assembly: An Optical Mapping Approach.</title>
        <authorList>
            <person name="Kananen K."/>
            <person name="Auerbach J.A."/>
            <person name="Kautto E."/>
            <person name="Blachly J.S."/>
        </authorList>
    </citation>
    <scope>NUCLEOTIDE SEQUENCE [LARGE SCALE GENOMIC DNA]</scope>
    <source>
        <strain evidence="1">B95-8</strain>
        <tissue evidence="1">Cell line</tissue>
    </source>
</reference>
<dbReference type="EMBL" id="JASSZA010000001">
    <property type="protein sequence ID" value="KAK2120092.1"/>
    <property type="molecule type" value="Genomic_DNA"/>
</dbReference>
<sequence>MAKKTCLSFMEPTSRYEKVSDASDPNAHCDQYQNTGQLLDPLQVADEDTMAACRLFLPSCHCLFSQTSLIIVLATFKGQACEGGQTPGYVFEHICRVTIVIMISALFLTEGQLLNVLS</sequence>
<name>A0ABQ9WEL4_SAGOE</name>
<proteinExistence type="predicted"/>
<protein>
    <submittedName>
        <fullName evidence="1">Uncharacterized protein</fullName>
    </submittedName>
</protein>